<dbReference type="InterPro" id="IPR024478">
    <property type="entry name" value="HlyB_4HB_MCP"/>
</dbReference>
<dbReference type="PANTHER" id="PTHR32089:SF112">
    <property type="entry name" value="LYSOZYME-LIKE PROTEIN-RELATED"/>
    <property type="match status" value="1"/>
</dbReference>
<dbReference type="SMART" id="SM00304">
    <property type="entry name" value="HAMP"/>
    <property type="match status" value="1"/>
</dbReference>
<evidence type="ECO:0000256" key="1">
    <source>
        <dbReference type="ARBA" id="ARBA00004429"/>
    </source>
</evidence>
<dbReference type="CDD" id="cd06225">
    <property type="entry name" value="HAMP"/>
    <property type="match status" value="1"/>
</dbReference>
<dbReference type="Proteomes" id="UP001380822">
    <property type="component" value="Unassembled WGS sequence"/>
</dbReference>
<evidence type="ECO:0000259" key="9">
    <source>
        <dbReference type="PROSITE" id="PS50885"/>
    </source>
</evidence>
<dbReference type="Pfam" id="PF00015">
    <property type="entry name" value="MCPsignal"/>
    <property type="match status" value="1"/>
</dbReference>
<sequence length="559" mass="59647">MHLSIRNLLITLTILMLTLTGTLAVVALRGTDQLNGNLVDIKDNWLPSVRYLGEMNTATADYRINGANHVLAQSPEEMGHAERRLQEEMQKIETAKRSYEPLIASDAERKLFMDFQNAWQQYEKLNVTLLTISQAGDKAKAVALFQDDMRVAYNTASDLLGNLTELNVRGSENAGTESQIVYSSVMSTTIVSAAVAGIIGLACLYFVVFQVTGPLNQITEAMRQVASGALQTYIPFADKKNELGGMAGALETFRDNLLETERLRAEQLETERLNAEKLTSERHAIANRFEATMGQLATSFVRSSNEVAEAARNLSATAEETSRQAQVVAGAAEEASINVQTVASGAEELSASIREISSQVARSAQIANDAAVEAETSSRNVQNLSAAAQQIGEVVELITSIAEQTNLLALNATIEAARAGEAGKGFAVVASEVKGLASQTAKATEEISQKIGEIQSSTNTTVESISRIVRTIGHIQEVAQAISAAVEEQGAATSEIAANTQRAATGADDVTQNIAGVGTAAEMTGAASTQLMTLSSDLNDQSGTLQREVVEFVKTLRQG</sequence>
<evidence type="ECO:0000259" key="8">
    <source>
        <dbReference type="PROSITE" id="PS50192"/>
    </source>
</evidence>
<dbReference type="PANTHER" id="PTHR32089">
    <property type="entry name" value="METHYL-ACCEPTING CHEMOTAXIS PROTEIN MCPB"/>
    <property type="match status" value="1"/>
</dbReference>
<dbReference type="CDD" id="cd19411">
    <property type="entry name" value="MCP2201-like_sensor"/>
    <property type="match status" value="1"/>
</dbReference>
<feature type="domain" description="HAMP" evidence="9">
    <location>
        <begin position="209"/>
        <end position="262"/>
    </location>
</feature>
<gene>
    <name evidence="10" type="ORF">V6L76_15355</name>
</gene>
<dbReference type="SUPFAM" id="SSF58104">
    <property type="entry name" value="Methyl-accepting chemotaxis protein (MCP) signaling domain"/>
    <property type="match status" value="1"/>
</dbReference>
<comment type="caution">
    <text evidence="10">The sequence shown here is derived from an EMBL/GenBank/DDBJ whole genome shotgun (WGS) entry which is preliminary data.</text>
</comment>
<dbReference type="RefSeq" id="WP_334252243.1">
    <property type="nucleotide sequence ID" value="NZ_JBAKBE010000009.1"/>
</dbReference>
<feature type="domain" description="Methyl-accepting transducer" evidence="7">
    <location>
        <begin position="303"/>
        <end position="539"/>
    </location>
</feature>
<name>A0ABU7ZRG2_9HYPH</name>
<organism evidence="10 11">
    <name type="scientific">Pannonibacter anstelovis</name>
    <dbReference type="NCBI Taxonomy" id="3121537"/>
    <lineage>
        <taxon>Bacteria</taxon>
        <taxon>Pseudomonadati</taxon>
        <taxon>Pseudomonadota</taxon>
        <taxon>Alphaproteobacteria</taxon>
        <taxon>Hyphomicrobiales</taxon>
        <taxon>Stappiaceae</taxon>
        <taxon>Pannonibacter</taxon>
    </lineage>
</organism>
<evidence type="ECO:0000256" key="3">
    <source>
        <dbReference type="ARBA" id="ARBA00023224"/>
    </source>
</evidence>
<dbReference type="PROSITE" id="PS50192">
    <property type="entry name" value="T_SNARE"/>
    <property type="match status" value="1"/>
</dbReference>
<dbReference type="SMART" id="SM00283">
    <property type="entry name" value="MA"/>
    <property type="match status" value="1"/>
</dbReference>
<comment type="subcellular location">
    <subcellularLocation>
        <location evidence="1">Cell inner membrane</location>
        <topology evidence="1">Multi-pass membrane protein</topology>
    </subcellularLocation>
</comment>
<dbReference type="Pfam" id="PF00672">
    <property type="entry name" value="HAMP"/>
    <property type="match status" value="1"/>
</dbReference>
<evidence type="ECO:0000259" key="7">
    <source>
        <dbReference type="PROSITE" id="PS50111"/>
    </source>
</evidence>
<evidence type="ECO:0000313" key="10">
    <source>
        <dbReference type="EMBL" id="MEH0097638.1"/>
    </source>
</evidence>
<dbReference type="InterPro" id="IPR003660">
    <property type="entry name" value="HAMP_dom"/>
</dbReference>
<reference evidence="10 11" key="1">
    <citation type="submission" date="2024-02" db="EMBL/GenBank/DDBJ databases">
        <title>A new putative Pannonibacter species isolated from two cases of bloodstream infections in paediatric patients.</title>
        <authorList>
            <person name="Castellana S."/>
            <person name="De Laurentiis V."/>
            <person name="Grassi M."/>
            <person name="De Leonardis F."/>
            <person name="Mosca A."/>
            <person name="De Carlo C."/>
            <person name="Sparapano E."/>
            <person name="Ronga L."/>
            <person name="Santacroce L."/>
            <person name="Chironna M."/>
            <person name="De Robertis A."/>
            <person name="Bianco A."/>
            <person name="Del Sambro L."/>
            <person name="Capozzi L."/>
            <person name="Parisi A."/>
        </authorList>
    </citation>
    <scope>NUCLEOTIDE SEQUENCE [LARGE SCALE GENOMIC DNA]</scope>
    <source>
        <strain evidence="10 11">Pt2</strain>
    </source>
</reference>
<dbReference type="InterPro" id="IPR004089">
    <property type="entry name" value="MCPsignal_dom"/>
</dbReference>
<dbReference type="Gene3D" id="1.10.287.950">
    <property type="entry name" value="Methyl-accepting chemotaxis protein"/>
    <property type="match status" value="1"/>
</dbReference>
<keyword evidence="6" id="KW-1133">Transmembrane helix</keyword>
<keyword evidence="11" id="KW-1185">Reference proteome</keyword>
<keyword evidence="2" id="KW-0997">Cell inner membrane</keyword>
<dbReference type="PROSITE" id="PS50111">
    <property type="entry name" value="CHEMOTAXIS_TRANSDUC_2"/>
    <property type="match status" value="1"/>
</dbReference>
<dbReference type="PROSITE" id="PS50885">
    <property type="entry name" value="HAMP"/>
    <property type="match status" value="1"/>
</dbReference>
<keyword evidence="2" id="KW-1003">Cell membrane</keyword>
<evidence type="ECO:0000256" key="6">
    <source>
        <dbReference type="SAM" id="Phobius"/>
    </source>
</evidence>
<dbReference type="Gene3D" id="6.10.340.10">
    <property type="match status" value="1"/>
</dbReference>
<feature type="transmembrane region" description="Helical" evidence="6">
    <location>
        <begin position="185"/>
        <end position="208"/>
    </location>
</feature>
<keyword evidence="6" id="KW-0812">Transmembrane</keyword>
<protein>
    <submittedName>
        <fullName evidence="10">Methyl-accepting chemotaxis protein</fullName>
    </submittedName>
</protein>
<dbReference type="PRINTS" id="PR00260">
    <property type="entry name" value="CHEMTRNSDUCR"/>
</dbReference>
<dbReference type="InterPro" id="IPR047347">
    <property type="entry name" value="YvaQ-like_sensor"/>
</dbReference>
<dbReference type="InterPro" id="IPR000727">
    <property type="entry name" value="T_SNARE_dom"/>
</dbReference>
<keyword evidence="6" id="KW-0472">Membrane</keyword>
<comment type="similarity">
    <text evidence="4">Belongs to the methyl-accepting chemotaxis (MCP) protein family.</text>
</comment>
<feature type="domain" description="T-SNARE coiled-coil homology" evidence="8">
    <location>
        <begin position="455"/>
        <end position="517"/>
    </location>
</feature>
<evidence type="ECO:0000256" key="5">
    <source>
        <dbReference type="PROSITE-ProRule" id="PRU00284"/>
    </source>
</evidence>
<proteinExistence type="inferred from homology"/>
<dbReference type="InterPro" id="IPR004090">
    <property type="entry name" value="Chemotax_Me-accpt_rcpt"/>
</dbReference>
<accession>A0ABU7ZRG2</accession>
<keyword evidence="3 5" id="KW-0807">Transducer</keyword>
<dbReference type="EMBL" id="JBAKBE010000009">
    <property type="protein sequence ID" value="MEH0097638.1"/>
    <property type="molecule type" value="Genomic_DNA"/>
</dbReference>
<evidence type="ECO:0000313" key="11">
    <source>
        <dbReference type="Proteomes" id="UP001380822"/>
    </source>
</evidence>
<evidence type="ECO:0000256" key="2">
    <source>
        <dbReference type="ARBA" id="ARBA00022519"/>
    </source>
</evidence>
<evidence type="ECO:0000256" key="4">
    <source>
        <dbReference type="ARBA" id="ARBA00029447"/>
    </source>
</evidence>
<dbReference type="Pfam" id="PF12729">
    <property type="entry name" value="4HB_MCP_1"/>
    <property type="match status" value="1"/>
</dbReference>